<dbReference type="EMBL" id="QPKB01000001">
    <property type="protein sequence ID" value="RWR72864.1"/>
    <property type="molecule type" value="Genomic_DNA"/>
</dbReference>
<evidence type="ECO:0000256" key="1">
    <source>
        <dbReference type="ARBA" id="ARBA00009178"/>
    </source>
</evidence>
<name>A0A3S3MQ98_9MAGN</name>
<accession>A0A3S3MQ98</accession>
<dbReference type="Pfam" id="PF05498">
    <property type="entry name" value="RALF"/>
    <property type="match status" value="1"/>
</dbReference>
<keyword evidence="2" id="KW-0372">Hormone</keyword>
<evidence type="ECO:0000313" key="6">
    <source>
        <dbReference type="EMBL" id="RWR72864.1"/>
    </source>
</evidence>
<evidence type="ECO:0000313" key="7">
    <source>
        <dbReference type="Proteomes" id="UP000283530"/>
    </source>
</evidence>
<sequence length="169" mass="18430">MERLIILIIVKHKPLPKDYQSGPNFVPRSDLDGGAAGSIDIHVIVIGNLSFAYIKTPRGAGRSKRVKRETGKENMKLGLCFFFVALVGMLFGSGTLSTVAAAANCNGSIAQCYDQEEFLMESEISRKFLADHKKYISTAALIQNLAAAAKPRTGKSYTRPCVYGKDRPC</sequence>
<evidence type="ECO:0000256" key="2">
    <source>
        <dbReference type="ARBA" id="ARBA00022702"/>
    </source>
</evidence>
<evidence type="ECO:0000256" key="4">
    <source>
        <dbReference type="ARBA" id="ARBA00023157"/>
    </source>
</evidence>
<comment type="similarity">
    <text evidence="1">Belongs to the plant rapid alkalinization factor (RALF) family.</text>
</comment>
<gene>
    <name evidence="6" type="ORF">CKAN_00110800</name>
</gene>
<keyword evidence="7" id="KW-1185">Reference proteome</keyword>
<dbReference type="GO" id="GO:0005179">
    <property type="term" value="F:hormone activity"/>
    <property type="evidence" value="ECO:0007669"/>
    <property type="project" value="UniProtKB-KW"/>
</dbReference>
<dbReference type="AlphaFoldDB" id="A0A3S3MQ98"/>
<dbReference type="OrthoDB" id="1921542at2759"/>
<keyword evidence="5" id="KW-0812">Transmembrane</keyword>
<feature type="transmembrane region" description="Helical" evidence="5">
    <location>
        <begin position="75"/>
        <end position="96"/>
    </location>
</feature>
<keyword evidence="4" id="KW-1015">Disulfide bond</keyword>
<organism evidence="6 7">
    <name type="scientific">Cinnamomum micranthum f. kanehirae</name>
    <dbReference type="NCBI Taxonomy" id="337451"/>
    <lineage>
        <taxon>Eukaryota</taxon>
        <taxon>Viridiplantae</taxon>
        <taxon>Streptophyta</taxon>
        <taxon>Embryophyta</taxon>
        <taxon>Tracheophyta</taxon>
        <taxon>Spermatophyta</taxon>
        <taxon>Magnoliopsida</taxon>
        <taxon>Magnoliidae</taxon>
        <taxon>Laurales</taxon>
        <taxon>Lauraceae</taxon>
        <taxon>Cinnamomum</taxon>
    </lineage>
</organism>
<evidence type="ECO:0000256" key="3">
    <source>
        <dbReference type="ARBA" id="ARBA00022729"/>
    </source>
</evidence>
<keyword evidence="5" id="KW-1133">Transmembrane helix</keyword>
<reference evidence="6 7" key="1">
    <citation type="journal article" date="2019" name="Nat. Plants">
        <title>Stout camphor tree genome fills gaps in understanding of flowering plant genome evolution.</title>
        <authorList>
            <person name="Chaw S.M."/>
            <person name="Liu Y.C."/>
            <person name="Wu Y.W."/>
            <person name="Wang H.Y."/>
            <person name="Lin C.I."/>
            <person name="Wu C.S."/>
            <person name="Ke H.M."/>
            <person name="Chang L.Y."/>
            <person name="Hsu C.Y."/>
            <person name="Yang H.T."/>
            <person name="Sudianto E."/>
            <person name="Hsu M.H."/>
            <person name="Wu K.P."/>
            <person name="Wang L.N."/>
            <person name="Leebens-Mack J.H."/>
            <person name="Tsai I.J."/>
        </authorList>
    </citation>
    <scope>NUCLEOTIDE SEQUENCE [LARGE SCALE GENOMIC DNA]</scope>
    <source>
        <strain evidence="7">cv. Chaw 1501</strain>
        <tissue evidence="6">Young leaves</tissue>
    </source>
</reference>
<comment type="caution">
    <text evidence="6">The sequence shown here is derived from an EMBL/GenBank/DDBJ whole genome shotgun (WGS) entry which is preliminary data.</text>
</comment>
<keyword evidence="5" id="KW-0472">Membrane</keyword>
<proteinExistence type="inferred from homology"/>
<dbReference type="Proteomes" id="UP000283530">
    <property type="component" value="Unassembled WGS sequence"/>
</dbReference>
<evidence type="ECO:0000256" key="5">
    <source>
        <dbReference type="SAM" id="Phobius"/>
    </source>
</evidence>
<keyword evidence="3" id="KW-0732">Signal</keyword>
<protein>
    <submittedName>
        <fullName evidence="6">Protein ralf-like protein 32</fullName>
    </submittedName>
</protein>
<dbReference type="InterPro" id="IPR008801">
    <property type="entry name" value="RALF"/>
</dbReference>